<keyword evidence="4" id="KW-1185">Reference proteome</keyword>
<dbReference type="Gene3D" id="3.40.190.150">
    <property type="entry name" value="Bordetella uptake gene, domain 1"/>
    <property type="match status" value="1"/>
</dbReference>
<evidence type="ECO:0000313" key="4">
    <source>
        <dbReference type="Proteomes" id="UP001517376"/>
    </source>
</evidence>
<dbReference type="InterPro" id="IPR005064">
    <property type="entry name" value="BUG"/>
</dbReference>
<dbReference type="PANTHER" id="PTHR42928:SF5">
    <property type="entry name" value="BLR1237 PROTEIN"/>
    <property type="match status" value="1"/>
</dbReference>
<name>A0ABW9Y3S6_9RHOB</name>
<dbReference type="RefSeq" id="WP_161766113.1">
    <property type="nucleotide sequence ID" value="NZ_JAAATW010000001.1"/>
</dbReference>
<comment type="similarity">
    <text evidence="1">Belongs to the UPF0065 (bug) family.</text>
</comment>
<feature type="signal peptide" evidence="2">
    <location>
        <begin position="1"/>
        <end position="28"/>
    </location>
</feature>
<dbReference type="Pfam" id="PF03401">
    <property type="entry name" value="TctC"/>
    <property type="match status" value="1"/>
</dbReference>
<evidence type="ECO:0000313" key="3">
    <source>
        <dbReference type="EMBL" id="NBE07180.1"/>
    </source>
</evidence>
<proteinExistence type="inferred from homology"/>
<evidence type="ECO:0000256" key="2">
    <source>
        <dbReference type="SAM" id="SignalP"/>
    </source>
</evidence>
<evidence type="ECO:0000256" key="1">
    <source>
        <dbReference type="ARBA" id="ARBA00006987"/>
    </source>
</evidence>
<reference evidence="4" key="1">
    <citation type="submission" date="2020-01" db="EMBL/GenBank/DDBJ databases">
        <title>Sphingomonas sp. strain CSW-10.</title>
        <authorList>
            <person name="Chen W.-M."/>
        </authorList>
    </citation>
    <scope>NUCLEOTIDE SEQUENCE [LARGE SCALE GENOMIC DNA]</scope>
    <source>
        <strain evidence="4">CCP-1</strain>
    </source>
</reference>
<dbReference type="Proteomes" id="UP001517376">
    <property type="component" value="Unassembled WGS sequence"/>
</dbReference>
<keyword evidence="2" id="KW-0732">Signal</keyword>
<comment type="caution">
    <text evidence="3">The sequence shown here is derived from an EMBL/GenBank/DDBJ whole genome shotgun (WGS) entry which is preliminary data.</text>
</comment>
<accession>A0ABW9Y3S6</accession>
<feature type="chain" id="PRO_5047110932" evidence="2">
    <location>
        <begin position="29"/>
        <end position="324"/>
    </location>
</feature>
<sequence length="324" mass="34480">MRFELGRIAGAAILSAGLSFGVAGAVSAQDYPHDTVTLVTHSSAGGGTDVFLREMSGFLGKAMGVNFVVENVTGGSGANAMAKLATSPADGSIFYGTTPTYINTSLLSNPEYDFTDMEGVVNVFLDPQIVFVKADSPYQTLADLIEAAKADPTSVPFGVTTPGSLDRQVMEQFKEITGVTSPVITHDGGGELLISVLNGTVAVAIGEIQELGPQIEAGEIRLLASYTEERLPNLPDLQTAREQGVDLVVTKFRGIAGPKGLPQEVKDLWAAGIAKVLEDPDFKAWYMEQSLIPRLMPAAEYEPFLAAFAEEQKAFLIQYGILQQ</sequence>
<dbReference type="PIRSF" id="PIRSF017082">
    <property type="entry name" value="YflP"/>
    <property type="match status" value="1"/>
</dbReference>
<dbReference type="SUPFAM" id="SSF53850">
    <property type="entry name" value="Periplasmic binding protein-like II"/>
    <property type="match status" value="1"/>
</dbReference>
<dbReference type="EMBL" id="JAAATW010000001">
    <property type="protein sequence ID" value="NBE07180.1"/>
    <property type="molecule type" value="Genomic_DNA"/>
</dbReference>
<dbReference type="CDD" id="cd07012">
    <property type="entry name" value="PBP2_Bug_TTT"/>
    <property type="match status" value="1"/>
</dbReference>
<organism evidence="3 4">
    <name type="scientific">Paragemmobacter ruber</name>
    <dbReference type="NCBI Taxonomy" id="1985673"/>
    <lineage>
        <taxon>Bacteria</taxon>
        <taxon>Pseudomonadati</taxon>
        <taxon>Pseudomonadota</taxon>
        <taxon>Alphaproteobacteria</taxon>
        <taxon>Rhodobacterales</taxon>
        <taxon>Paracoccaceae</taxon>
        <taxon>Paragemmobacter</taxon>
    </lineage>
</organism>
<dbReference type="Gene3D" id="3.40.190.10">
    <property type="entry name" value="Periplasmic binding protein-like II"/>
    <property type="match status" value="1"/>
</dbReference>
<dbReference type="PANTHER" id="PTHR42928">
    <property type="entry name" value="TRICARBOXYLATE-BINDING PROTEIN"/>
    <property type="match status" value="1"/>
</dbReference>
<dbReference type="InterPro" id="IPR042100">
    <property type="entry name" value="Bug_dom1"/>
</dbReference>
<gene>
    <name evidence="3" type="ORF">GU920_06505</name>
</gene>
<protein>
    <submittedName>
        <fullName evidence="3">Tripartite tricarboxylate transporter substrate binding protein</fullName>
    </submittedName>
</protein>